<organism evidence="1 2">
    <name type="scientific">Enterobacter cloacae</name>
    <dbReference type="NCBI Taxonomy" id="550"/>
    <lineage>
        <taxon>Bacteria</taxon>
        <taxon>Pseudomonadati</taxon>
        <taxon>Pseudomonadota</taxon>
        <taxon>Gammaproteobacteria</taxon>
        <taxon>Enterobacterales</taxon>
        <taxon>Enterobacteriaceae</taxon>
        <taxon>Enterobacter</taxon>
        <taxon>Enterobacter cloacae complex</taxon>
    </lineage>
</organism>
<protein>
    <submittedName>
        <fullName evidence="1">Uncharacterized protein</fullName>
    </submittedName>
</protein>
<proteinExistence type="predicted"/>
<dbReference type="AlphaFoldDB" id="A0A377LVH2"/>
<reference evidence="1 2" key="1">
    <citation type="submission" date="2018-06" db="EMBL/GenBank/DDBJ databases">
        <authorList>
            <consortium name="Pathogen Informatics"/>
            <person name="Doyle S."/>
        </authorList>
    </citation>
    <scope>NUCLEOTIDE SEQUENCE [LARGE SCALE GENOMIC DNA]</scope>
    <source>
        <strain evidence="1 2">NCTC10005</strain>
    </source>
</reference>
<dbReference type="Proteomes" id="UP000255106">
    <property type="component" value="Unassembled WGS sequence"/>
</dbReference>
<accession>A0A377LVH2</accession>
<dbReference type="EMBL" id="UGJB01000004">
    <property type="protein sequence ID" value="STQ10395.1"/>
    <property type="molecule type" value="Genomic_DNA"/>
</dbReference>
<name>A0A377LVH2_ENTCL</name>
<sequence length="82" mass="9213">MTLRCLLNPWRFSMNLDEDRVNMMVTAMGRAIMELSLANQPITQEAVVEKLEQYRKEMGNVIGEGVNKDAAEIVRNGSAAIE</sequence>
<evidence type="ECO:0000313" key="2">
    <source>
        <dbReference type="Proteomes" id="UP000255106"/>
    </source>
</evidence>
<gene>
    <name evidence="1" type="ORF">NCTC10005_03141</name>
</gene>
<evidence type="ECO:0000313" key="1">
    <source>
        <dbReference type="EMBL" id="STQ10395.1"/>
    </source>
</evidence>